<dbReference type="Pfam" id="PF00669">
    <property type="entry name" value="Flagellin_N"/>
    <property type="match status" value="1"/>
</dbReference>
<evidence type="ECO:0000256" key="4">
    <source>
        <dbReference type="RuleBase" id="RU362073"/>
    </source>
</evidence>
<dbReference type="HOGENOM" id="CLU_011142_2_0_9"/>
<evidence type="ECO:0000313" key="7">
    <source>
        <dbReference type="EMBL" id="AGA70315.1"/>
    </source>
</evidence>
<dbReference type="InterPro" id="IPR042187">
    <property type="entry name" value="Flagellin_C_sub2"/>
</dbReference>
<evidence type="ECO:0000256" key="3">
    <source>
        <dbReference type="ARBA" id="ARBA00023143"/>
    </source>
</evidence>
<accession>L0FBB0</accession>
<dbReference type="PRINTS" id="PR00207">
    <property type="entry name" value="FLAGELLIN"/>
</dbReference>
<dbReference type="EMBL" id="CP003344">
    <property type="protein sequence ID" value="AGA70315.1"/>
    <property type="molecule type" value="Genomic_DNA"/>
</dbReference>
<organism evidence="7 8">
    <name type="scientific">Desulfitobacterium dichloroeliminans (strain LMG P-21439 / DCA1)</name>
    <dbReference type="NCBI Taxonomy" id="871963"/>
    <lineage>
        <taxon>Bacteria</taxon>
        <taxon>Bacillati</taxon>
        <taxon>Bacillota</taxon>
        <taxon>Clostridia</taxon>
        <taxon>Eubacteriales</taxon>
        <taxon>Desulfitobacteriaceae</taxon>
        <taxon>Desulfitobacterium</taxon>
    </lineage>
</organism>
<dbReference type="STRING" id="871963.Desdi_2903"/>
<proteinExistence type="inferred from homology"/>
<sequence length="276" mass="29299">MIINHNMSALNTHRQLSANNVSTGKSLEKLSSGLRINRAGDDAAGLAISEKMRGQIRGLDQAARNAQDGISLIQTAEGGLNEVHSILQRMRELAVQSANDTNVGADRTALQNEFSQLTSEIGRIKDNTEFNTQKLLDGSATAALKIHVGANASQAIDVDLDTAGVDLTAIHTALSAVNISTNQAAANTAITTVETQLSSVSAGRSYLGALQNRLEHTIANVSNASENLTAAESRIRDVDMAKEMMSFQKNSILSQAAQAMLAQANQQPQGVLQLLR</sequence>
<evidence type="ECO:0000313" key="8">
    <source>
        <dbReference type="Proteomes" id="UP000010797"/>
    </source>
</evidence>
<name>L0FBB0_DESDL</name>
<dbReference type="GO" id="GO:0005198">
    <property type="term" value="F:structural molecule activity"/>
    <property type="evidence" value="ECO:0007669"/>
    <property type="project" value="UniProtKB-UniRule"/>
</dbReference>
<dbReference type="PANTHER" id="PTHR42792">
    <property type="entry name" value="FLAGELLIN"/>
    <property type="match status" value="1"/>
</dbReference>
<protein>
    <recommendedName>
        <fullName evidence="2 4">Flagellin</fullName>
    </recommendedName>
</protein>
<evidence type="ECO:0000259" key="6">
    <source>
        <dbReference type="Pfam" id="PF00700"/>
    </source>
</evidence>
<dbReference type="GO" id="GO:0005576">
    <property type="term" value="C:extracellular region"/>
    <property type="evidence" value="ECO:0007669"/>
    <property type="project" value="UniProtKB-SubCell"/>
</dbReference>
<evidence type="ECO:0000256" key="2">
    <source>
        <dbReference type="ARBA" id="ARBA00020110"/>
    </source>
</evidence>
<dbReference type="GO" id="GO:0009288">
    <property type="term" value="C:bacterial-type flagellum"/>
    <property type="evidence" value="ECO:0007669"/>
    <property type="project" value="UniProtKB-SubCell"/>
</dbReference>
<dbReference type="SUPFAM" id="SSF64518">
    <property type="entry name" value="Phase 1 flagellin"/>
    <property type="match status" value="1"/>
</dbReference>
<dbReference type="InterPro" id="IPR046358">
    <property type="entry name" value="Flagellin_C"/>
</dbReference>
<comment type="function">
    <text evidence="4">Flagellin is the subunit protein which polymerizes to form the filaments of bacterial flagella.</text>
</comment>
<keyword evidence="8" id="KW-1185">Reference proteome</keyword>
<dbReference type="Gene3D" id="1.20.1330.10">
    <property type="entry name" value="f41 fragment of flagellin, N-terminal domain"/>
    <property type="match status" value="1"/>
</dbReference>
<dbReference type="KEGG" id="ddl:Desdi_2903"/>
<dbReference type="Pfam" id="PF00700">
    <property type="entry name" value="Flagellin_C"/>
    <property type="match status" value="1"/>
</dbReference>
<comment type="similarity">
    <text evidence="1 4">Belongs to the bacterial flagellin family.</text>
</comment>
<keyword evidence="4" id="KW-0964">Secreted</keyword>
<dbReference type="Proteomes" id="UP000010797">
    <property type="component" value="Chromosome"/>
</dbReference>
<dbReference type="eggNOG" id="COG1344">
    <property type="taxonomic scope" value="Bacteria"/>
</dbReference>
<dbReference type="AlphaFoldDB" id="L0FBB0"/>
<dbReference type="InterPro" id="IPR001492">
    <property type="entry name" value="Flagellin"/>
</dbReference>
<dbReference type="Gene3D" id="6.10.10.10">
    <property type="entry name" value="Flagellar export chaperone, C-terminal domain"/>
    <property type="match status" value="1"/>
</dbReference>
<gene>
    <name evidence="7" type="ordered locus">Desdi_2903</name>
</gene>
<evidence type="ECO:0000259" key="5">
    <source>
        <dbReference type="Pfam" id="PF00669"/>
    </source>
</evidence>
<feature type="domain" description="Flagellin N-terminal" evidence="5">
    <location>
        <begin position="3"/>
        <end position="141"/>
    </location>
</feature>
<keyword evidence="7" id="KW-0969">Cilium</keyword>
<keyword evidence="7" id="KW-0282">Flagellum</keyword>
<dbReference type="OrthoDB" id="9796789at2"/>
<dbReference type="PANTHER" id="PTHR42792:SF2">
    <property type="entry name" value="FLAGELLIN"/>
    <property type="match status" value="1"/>
</dbReference>
<keyword evidence="7" id="KW-0966">Cell projection</keyword>
<evidence type="ECO:0000256" key="1">
    <source>
        <dbReference type="ARBA" id="ARBA00005709"/>
    </source>
</evidence>
<reference evidence="8" key="1">
    <citation type="submission" date="2012-02" db="EMBL/GenBank/DDBJ databases">
        <title>Complete sequence of Desulfitobacterium dichloroeliminans LMG P-21439.</title>
        <authorList>
            <person name="Lucas S."/>
            <person name="Han J."/>
            <person name="Lapidus A."/>
            <person name="Cheng J.-F."/>
            <person name="Goodwin L."/>
            <person name="Pitluck S."/>
            <person name="Peters L."/>
            <person name="Ovchinnikova G."/>
            <person name="Teshima H."/>
            <person name="Detter J.C."/>
            <person name="Han C."/>
            <person name="Tapia R."/>
            <person name="Land M."/>
            <person name="Hauser L."/>
            <person name="Kyrpides N."/>
            <person name="Ivanova N."/>
            <person name="Pagani I."/>
            <person name="Kruse T."/>
            <person name="de Vos W.M."/>
            <person name="Boon N."/>
            <person name="Smidt H."/>
            <person name="Woyke T."/>
        </authorList>
    </citation>
    <scope>NUCLEOTIDE SEQUENCE [LARGE SCALE GENOMIC DNA]</scope>
    <source>
        <strain evidence="8">LMG P-21439 / DCA1</strain>
    </source>
</reference>
<keyword evidence="3 4" id="KW-0975">Bacterial flagellum</keyword>
<dbReference type="RefSeq" id="WP_015263276.1">
    <property type="nucleotide sequence ID" value="NC_019903.1"/>
</dbReference>
<comment type="subcellular location">
    <subcellularLocation>
        <location evidence="4">Secreted</location>
    </subcellularLocation>
    <subcellularLocation>
        <location evidence="4">Bacterial flagellum</location>
    </subcellularLocation>
</comment>
<dbReference type="InterPro" id="IPR001029">
    <property type="entry name" value="Flagellin_N"/>
</dbReference>
<feature type="domain" description="Flagellin C-terminal" evidence="6">
    <location>
        <begin position="191"/>
        <end position="275"/>
    </location>
</feature>